<evidence type="ECO:0000256" key="11">
    <source>
        <dbReference type="ARBA" id="ARBA00023136"/>
    </source>
</evidence>
<dbReference type="EMBL" id="NOWT01000012">
    <property type="protein sequence ID" value="OYD83726.1"/>
    <property type="molecule type" value="Genomic_DNA"/>
</dbReference>
<feature type="transmembrane region" description="Helical" evidence="12">
    <location>
        <begin position="72"/>
        <end position="96"/>
    </location>
</feature>
<dbReference type="CDD" id="cd04191">
    <property type="entry name" value="Glucan_BSP_MdoH"/>
    <property type="match status" value="1"/>
</dbReference>
<evidence type="ECO:0000256" key="2">
    <source>
        <dbReference type="ARBA" id="ARBA00005001"/>
    </source>
</evidence>
<evidence type="ECO:0000256" key="3">
    <source>
        <dbReference type="ARBA" id="ARBA00009337"/>
    </source>
</evidence>
<feature type="transmembrane region" description="Helical" evidence="12">
    <location>
        <begin position="388"/>
        <end position="421"/>
    </location>
</feature>
<evidence type="ECO:0000256" key="5">
    <source>
        <dbReference type="ARBA" id="ARBA00022475"/>
    </source>
</evidence>
<dbReference type="InterPro" id="IPR001173">
    <property type="entry name" value="Glyco_trans_2-like"/>
</dbReference>
<evidence type="ECO:0000256" key="8">
    <source>
        <dbReference type="ARBA" id="ARBA00022679"/>
    </source>
</evidence>
<dbReference type="NCBIfam" id="NF003958">
    <property type="entry name" value="PRK05454.2-1"/>
    <property type="match status" value="1"/>
</dbReference>
<evidence type="ECO:0000256" key="7">
    <source>
        <dbReference type="ARBA" id="ARBA00022676"/>
    </source>
</evidence>
<feature type="transmembrane region" description="Helical" evidence="12">
    <location>
        <begin position="441"/>
        <end position="461"/>
    </location>
</feature>
<dbReference type="PANTHER" id="PTHR43867:SF5">
    <property type="entry name" value="GLUCANS BIOSYNTHESIS GLUCOSYLTRANSFERASE H"/>
    <property type="match status" value="1"/>
</dbReference>
<dbReference type="GO" id="GO:0005886">
    <property type="term" value="C:plasma membrane"/>
    <property type="evidence" value="ECO:0007669"/>
    <property type="project" value="UniProtKB-SubCell"/>
</dbReference>
<sequence>MPLASAGRAPHRNLDLPMDTGLKIAATTSLAETARIRRTLYVSAVLGSTLSASWLMLEVLRANGLNVLEVTVLALFTLSFAWIATSFWTATAGFLVRLIGRDPAGLAVDDRVSLVARTAIVMPIYNEAPERVCAGLAGTWRSLAATGEAGAFDMFVLSDTRDPTSAEAERRAIERLVGRLGAAGRIFYRRRTHNTGRKAGNIADFVTRWGGAYDHMLVLDADSVMAGKTILRLSRLMQAHPDTGIIQTLPLPANAETLFGRMLQFASRLYGPVLASGLAWWQLGDGNYWGHNAIIRTKAFAAHCGLPQLPGREPLGGEILSHDFVEAALIRRAGWGVWIVPDLEGSWEELPPNAIDYATRDRRWCQGNLQHMALLGARGLHPMSRLHLTLGVMGYVASPLWLILLLLATVDVLSLAAYGHPYFLPGHNLFPNWPVSKPDEVASLLTVTALALLVPRLYSLLLALSDADARRGFGGVGPLLASAAVELAHSMLLAPAMMLFHTQFIAATLLGRKVGWSAQRRAGRSLTAAEAVRRHGAHALLGLGWGGLVLVMAPDFVWWLLPVLTGLVVSVGLSMITSRLDVGDWFRRYGLLLTPEEVLPPFELRMAGWDAAPAASAGIAPEASSQQPAPTSPEPRPLVMPVQNLEWWSLRGLPWPSADRLPSVLTIILGLFGSRRRAARS</sequence>
<organism evidence="14 15">
    <name type="scientific">Azospirillum brasilense</name>
    <dbReference type="NCBI Taxonomy" id="192"/>
    <lineage>
        <taxon>Bacteria</taxon>
        <taxon>Pseudomonadati</taxon>
        <taxon>Pseudomonadota</taxon>
        <taxon>Alphaproteobacteria</taxon>
        <taxon>Rhodospirillales</taxon>
        <taxon>Azospirillaceae</taxon>
        <taxon>Azospirillum</taxon>
    </lineage>
</organism>
<keyword evidence="11 12" id="KW-0472">Membrane</keyword>
<evidence type="ECO:0000313" key="15">
    <source>
        <dbReference type="Proteomes" id="UP000215367"/>
    </source>
</evidence>
<evidence type="ECO:0000256" key="12">
    <source>
        <dbReference type="SAM" id="Phobius"/>
    </source>
</evidence>
<comment type="caution">
    <text evidence="14">The sequence shown here is derived from an EMBL/GenBank/DDBJ whole genome shotgun (WGS) entry which is preliminary data.</text>
</comment>
<evidence type="ECO:0000256" key="9">
    <source>
        <dbReference type="ARBA" id="ARBA00022692"/>
    </source>
</evidence>
<comment type="pathway">
    <text evidence="2">Glycan metabolism; osmoregulated periplasmic glucan (OPG) biosynthesis.</text>
</comment>
<dbReference type="NCBIfam" id="NF003962">
    <property type="entry name" value="PRK05454.2-5"/>
    <property type="match status" value="1"/>
</dbReference>
<keyword evidence="7" id="KW-0328">Glycosyltransferase</keyword>
<feature type="transmembrane region" description="Helical" evidence="12">
    <location>
        <begin position="473"/>
        <end position="492"/>
    </location>
</feature>
<keyword evidence="6" id="KW-0997">Cell inner membrane</keyword>
<protein>
    <recommendedName>
        <fullName evidence="4">Glucans biosynthesis glucosyltransferase H</fullName>
    </recommendedName>
</protein>
<comment type="subcellular location">
    <subcellularLocation>
        <location evidence="1">Cell inner membrane</location>
        <topology evidence="1">Multi-pass membrane protein</topology>
    </subcellularLocation>
</comment>
<feature type="domain" description="Glycosyltransferase 2-like" evidence="13">
    <location>
        <begin position="217"/>
        <end position="408"/>
    </location>
</feature>
<keyword evidence="5" id="KW-1003">Cell membrane</keyword>
<keyword evidence="9 12" id="KW-0812">Transmembrane</keyword>
<feature type="transmembrane region" description="Helical" evidence="12">
    <location>
        <begin position="559"/>
        <end position="578"/>
    </location>
</feature>
<dbReference type="PANTHER" id="PTHR43867">
    <property type="entry name" value="CELLULOSE SYNTHASE CATALYTIC SUBUNIT A [UDP-FORMING]"/>
    <property type="match status" value="1"/>
</dbReference>
<reference evidence="14 15" key="1">
    <citation type="submission" date="2017-07" db="EMBL/GenBank/DDBJ databases">
        <title>Whole genome sequence of Azospirillum brasilense 2A1, a potential biofertilizer strain.</title>
        <authorList>
            <person name="Fontana C.A."/>
            <person name="Toffoli L.M."/>
            <person name="Salazar S.M."/>
            <person name="Puglisi E."/>
            <person name="Pedraza R."/>
            <person name="Bassi D."/>
            <person name="Cocconcelli P.S."/>
        </authorList>
    </citation>
    <scope>NUCLEOTIDE SEQUENCE [LARGE SCALE GENOMIC DNA]</scope>
    <source>
        <strain evidence="14 15">2A1</strain>
        <plasmid evidence="14">unnamed</plasmid>
    </source>
</reference>
<evidence type="ECO:0000256" key="6">
    <source>
        <dbReference type="ARBA" id="ARBA00022519"/>
    </source>
</evidence>
<dbReference type="Proteomes" id="UP000215367">
    <property type="component" value="Unassembled WGS sequence"/>
</dbReference>
<evidence type="ECO:0000313" key="14">
    <source>
        <dbReference type="EMBL" id="OYD83726.1"/>
    </source>
</evidence>
<accession>A0A235HDC7</accession>
<comment type="similarity">
    <text evidence="3">Belongs to the glycosyltransferase 2 family. OpgH subfamily.</text>
</comment>
<dbReference type="Gene3D" id="3.90.550.10">
    <property type="entry name" value="Spore Coat Polysaccharide Biosynthesis Protein SpsA, Chain A"/>
    <property type="match status" value="1"/>
</dbReference>
<dbReference type="Pfam" id="PF13632">
    <property type="entry name" value="Glyco_trans_2_3"/>
    <property type="match status" value="1"/>
</dbReference>
<dbReference type="AlphaFoldDB" id="A0A235HDC7"/>
<geneLocation type="plasmid" evidence="14">
    <name>unnamed</name>
</geneLocation>
<proteinExistence type="inferred from homology"/>
<keyword evidence="10 12" id="KW-1133">Transmembrane helix</keyword>
<evidence type="ECO:0000259" key="13">
    <source>
        <dbReference type="Pfam" id="PF13632"/>
    </source>
</evidence>
<evidence type="ECO:0000256" key="1">
    <source>
        <dbReference type="ARBA" id="ARBA00004429"/>
    </source>
</evidence>
<feature type="transmembrane region" description="Helical" evidence="12">
    <location>
        <begin position="40"/>
        <end position="60"/>
    </location>
</feature>
<evidence type="ECO:0000256" key="10">
    <source>
        <dbReference type="ARBA" id="ARBA00022989"/>
    </source>
</evidence>
<dbReference type="InterPro" id="IPR050321">
    <property type="entry name" value="Glycosyltr_2/OpgH_subfam"/>
</dbReference>
<dbReference type="SUPFAM" id="SSF53448">
    <property type="entry name" value="Nucleotide-diphospho-sugar transferases"/>
    <property type="match status" value="1"/>
</dbReference>
<dbReference type="GO" id="GO:0016758">
    <property type="term" value="F:hexosyltransferase activity"/>
    <property type="evidence" value="ECO:0007669"/>
    <property type="project" value="TreeGrafter"/>
</dbReference>
<keyword evidence="8 14" id="KW-0808">Transferase</keyword>
<evidence type="ECO:0000256" key="4">
    <source>
        <dbReference type="ARBA" id="ARBA00020585"/>
    </source>
</evidence>
<gene>
    <name evidence="14" type="ORF">CHT98_14670</name>
</gene>
<name>A0A235HDC7_AZOBR</name>
<dbReference type="InterPro" id="IPR029044">
    <property type="entry name" value="Nucleotide-diphossugar_trans"/>
</dbReference>
<keyword evidence="14" id="KW-0614">Plasmid</keyword>